<dbReference type="RefSeq" id="WP_013291903.1">
    <property type="nucleotide sequence ID" value="NC_014393.1"/>
</dbReference>
<sequence length="55" mass="6519">MAKSKDELDEELCNYCPLTDYGLTKINNAPYNQCEGIRCDLTYKEYLENFEEEEE</sequence>
<evidence type="ECO:0000313" key="2">
    <source>
        <dbReference type="Proteomes" id="UP000002730"/>
    </source>
</evidence>
<protein>
    <submittedName>
        <fullName evidence="1">Uncharacterized protein</fullName>
    </submittedName>
</protein>
<gene>
    <name evidence="1" type="ordered locus">Clocel_3567</name>
</gene>
<dbReference type="HOGENOM" id="CLU_3023936_0_0_9"/>
<accession>D9SWG1</accession>
<organism evidence="1 2">
    <name type="scientific">Clostridium cellulovorans (strain ATCC 35296 / DSM 3052 / OCM 3 / 743B)</name>
    <dbReference type="NCBI Taxonomy" id="573061"/>
    <lineage>
        <taxon>Bacteria</taxon>
        <taxon>Bacillati</taxon>
        <taxon>Bacillota</taxon>
        <taxon>Clostridia</taxon>
        <taxon>Eubacteriales</taxon>
        <taxon>Clostridiaceae</taxon>
        <taxon>Clostridium</taxon>
    </lineage>
</organism>
<dbReference type="KEGG" id="ccb:Clocel_3567"/>
<dbReference type="Proteomes" id="UP000002730">
    <property type="component" value="Chromosome"/>
</dbReference>
<dbReference type="AlphaFoldDB" id="D9SWG1"/>
<name>D9SWG1_CLOC7</name>
<proteinExistence type="predicted"/>
<dbReference type="EMBL" id="CP002160">
    <property type="protein sequence ID" value="ADL53243.1"/>
    <property type="molecule type" value="Genomic_DNA"/>
</dbReference>
<evidence type="ECO:0000313" key="1">
    <source>
        <dbReference type="EMBL" id="ADL53243.1"/>
    </source>
</evidence>
<reference evidence="1 2" key="1">
    <citation type="submission" date="2010-08" db="EMBL/GenBank/DDBJ databases">
        <title>Complete sequence of Clostridium cellulovorans 743B.</title>
        <authorList>
            <consortium name="US DOE Joint Genome Institute"/>
            <person name="Lucas S."/>
            <person name="Copeland A."/>
            <person name="Lapidus A."/>
            <person name="Cheng J.-F."/>
            <person name="Bruce D."/>
            <person name="Goodwin L."/>
            <person name="Pitluck S."/>
            <person name="Chertkov O."/>
            <person name="Detter J.C."/>
            <person name="Han C."/>
            <person name="Tapia R."/>
            <person name="Land M."/>
            <person name="Hauser L."/>
            <person name="Chang Y.-J."/>
            <person name="Jeffries C."/>
            <person name="Kyrpides N."/>
            <person name="Ivanova N."/>
            <person name="Mikhailova N."/>
            <person name="Hemme C.L."/>
            <person name="Woyke T."/>
        </authorList>
    </citation>
    <scope>NUCLEOTIDE SEQUENCE [LARGE SCALE GENOMIC DNA]</scope>
    <source>
        <strain evidence="2">ATCC 35296 / DSM 3052 / OCM 3 / 743B</strain>
    </source>
</reference>
<dbReference type="STRING" id="573061.Clocel_3567"/>
<keyword evidence="2" id="KW-1185">Reference proteome</keyword>